<keyword evidence="2" id="KW-1185">Reference proteome</keyword>
<gene>
    <name evidence="1" type="ORF">BDFB_011104</name>
</gene>
<evidence type="ECO:0000313" key="2">
    <source>
        <dbReference type="Proteomes" id="UP000292052"/>
    </source>
</evidence>
<reference evidence="1 2" key="1">
    <citation type="submission" date="2017-03" db="EMBL/GenBank/DDBJ databases">
        <title>Genome of the blue death feigning beetle - Asbolus verrucosus.</title>
        <authorList>
            <person name="Rider S.D."/>
        </authorList>
    </citation>
    <scope>NUCLEOTIDE SEQUENCE [LARGE SCALE GENOMIC DNA]</scope>
    <source>
        <strain evidence="1">Butters</strain>
        <tissue evidence="1">Head and leg muscle</tissue>
    </source>
</reference>
<protein>
    <submittedName>
        <fullName evidence="1">Uncharacterized protein</fullName>
    </submittedName>
</protein>
<sequence>MWNVWGDSFGRYQHVINCIITSQY</sequence>
<proteinExistence type="predicted"/>
<dbReference type="EMBL" id="QDEB01100370">
    <property type="protein sequence ID" value="RZC32073.1"/>
    <property type="molecule type" value="Genomic_DNA"/>
</dbReference>
<name>A0A482VH95_ASBVE</name>
<dbReference type="Proteomes" id="UP000292052">
    <property type="component" value="Unassembled WGS sequence"/>
</dbReference>
<dbReference type="AlphaFoldDB" id="A0A482VH95"/>
<evidence type="ECO:0000313" key="1">
    <source>
        <dbReference type="EMBL" id="RZC32073.1"/>
    </source>
</evidence>
<accession>A0A482VH95</accession>
<comment type="caution">
    <text evidence="1">The sequence shown here is derived from an EMBL/GenBank/DDBJ whole genome shotgun (WGS) entry which is preliminary data.</text>
</comment>
<organism evidence="1 2">
    <name type="scientific">Asbolus verrucosus</name>
    <name type="common">Desert ironclad beetle</name>
    <dbReference type="NCBI Taxonomy" id="1661398"/>
    <lineage>
        <taxon>Eukaryota</taxon>
        <taxon>Metazoa</taxon>
        <taxon>Ecdysozoa</taxon>
        <taxon>Arthropoda</taxon>
        <taxon>Hexapoda</taxon>
        <taxon>Insecta</taxon>
        <taxon>Pterygota</taxon>
        <taxon>Neoptera</taxon>
        <taxon>Endopterygota</taxon>
        <taxon>Coleoptera</taxon>
        <taxon>Polyphaga</taxon>
        <taxon>Cucujiformia</taxon>
        <taxon>Tenebrionidae</taxon>
        <taxon>Pimeliinae</taxon>
        <taxon>Asbolus</taxon>
    </lineage>
</organism>